<keyword evidence="1" id="KW-0472">Membrane</keyword>
<evidence type="ECO:0000313" key="3">
    <source>
        <dbReference type="Proteomes" id="UP000095751"/>
    </source>
</evidence>
<feature type="transmembrane region" description="Helical" evidence="1">
    <location>
        <begin position="199"/>
        <end position="223"/>
    </location>
</feature>
<evidence type="ECO:0000313" key="2">
    <source>
        <dbReference type="EMBL" id="OEU06945.1"/>
    </source>
</evidence>
<dbReference type="Proteomes" id="UP000095751">
    <property type="component" value="Unassembled WGS sequence"/>
</dbReference>
<reference evidence="2 3" key="1">
    <citation type="submission" date="2016-09" db="EMBL/GenBank/DDBJ databases">
        <title>Extensive genetic diversity and differential bi-allelic expression allows diatom success in the polar Southern Ocean.</title>
        <authorList>
            <consortium name="DOE Joint Genome Institute"/>
            <person name="Mock T."/>
            <person name="Otillar R.P."/>
            <person name="Strauss J."/>
            <person name="Dupont C."/>
            <person name="Frickenhaus S."/>
            <person name="Maumus F."/>
            <person name="Mcmullan M."/>
            <person name="Sanges R."/>
            <person name="Schmutz J."/>
            <person name="Toseland A."/>
            <person name="Valas R."/>
            <person name="Veluchamy A."/>
            <person name="Ward B.J."/>
            <person name="Allen A."/>
            <person name="Barry K."/>
            <person name="Falciatore A."/>
            <person name="Ferrante M."/>
            <person name="Fortunato A.E."/>
            <person name="Gloeckner G."/>
            <person name="Gruber A."/>
            <person name="Hipkin R."/>
            <person name="Janech M."/>
            <person name="Kroth P."/>
            <person name="Leese F."/>
            <person name="Lindquist E."/>
            <person name="Lyon B.R."/>
            <person name="Martin J."/>
            <person name="Mayer C."/>
            <person name="Parker M."/>
            <person name="Quesneville H."/>
            <person name="Raymond J."/>
            <person name="Uhlig C."/>
            <person name="Valentin K.U."/>
            <person name="Worden A.Z."/>
            <person name="Armbrust E.V."/>
            <person name="Bowler C."/>
            <person name="Green B."/>
            <person name="Moulton V."/>
            <person name="Van Oosterhout C."/>
            <person name="Grigoriev I."/>
        </authorList>
    </citation>
    <scope>NUCLEOTIDE SEQUENCE [LARGE SCALE GENOMIC DNA]</scope>
    <source>
        <strain evidence="2 3">CCMP1102</strain>
    </source>
</reference>
<evidence type="ECO:0000256" key="1">
    <source>
        <dbReference type="SAM" id="Phobius"/>
    </source>
</evidence>
<keyword evidence="1" id="KW-0812">Transmembrane</keyword>
<feature type="transmembrane region" description="Helical" evidence="1">
    <location>
        <begin position="27"/>
        <end position="46"/>
    </location>
</feature>
<keyword evidence="1" id="KW-1133">Transmembrane helix</keyword>
<sequence length="388" mass="44118">MTEEEEEEDQIYEEATISMRQMKANEWVPRIGGVVTFLSSICMLWMAWKRRDRLFHRLVLGMSFYLLVCGGFMMYGAAAIPQSVDVSGSYGNLATCTTQGFFIYVTSSMAIFYYSSFSVYSFVGVLHNFKKEKYMWVEKYIHILVHIYPIVSAFYILSQIGFTDSSHGFCYLHNASLSCDDDPTDVPSDNTKCGKTQTLLVIPILLNLFFPTVVMTVLVFMVAQRQEKILVNWKTVAKQAWSSIIVTHDNAHSSFVFAILNYSLFGLWIMLSYLFFSVEMKTRSSKTEGNNNINNNTNNAENELEADMTEQEVNNVFIFGSREIETQENPSSIPTMVAPSHQPKYSFNIFDGTNASGAFADFINDGDSDDEQYDNGITEHWAAIQDHI</sequence>
<name>A0A1E7EM29_9STRA</name>
<dbReference type="KEGG" id="fcy:FRACYDRAFT_252576"/>
<dbReference type="EMBL" id="KV784394">
    <property type="protein sequence ID" value="OEU06945.1"/>
    <property type="molecule type" value="Genomic_DNA"/>
</dbReference>
<evidence type="ECO:0008006" key="4">
    <source>
        <dbReference type="Google" id="ProtNLM"/>
    </source>
</evidence>
<gene>
    <name evidence="2" type="ORF">FRACYDRAFT_252576</name>
</gene>
<feature type="transmembrane region" description="Helical" evidence="1">
    <location>
        <begin position="255"/>
        <end position="276"/>
    </location>
</feature>
<dbReference type="InParanoid" id="A0A1E7EM29"/>
<protein>
    <recommendedName>
        <fullName evidence="4">G-protein coupled receptors family 2 profile 2 domain-containing protein</fullName>
    </recommendedName>
</protein>
<keyword evidence="3" id="KW-1185">Reference proteome</keyword>
<feature type="transmembrane region" description="Helical" evidence="1">
    <location>
        <begin position="58"/>
        <end position="81"/>
    </location>
</feature>
<accession>A0A1E7EM29</accession>
<dbReference type="AlphaFoldDB" id="A0A1E7EM29"/>
<organism evidence="2 3">
    <name type="scientific">Fragilariopsis cylindrus CCMP1102</name>
    <dbReference type="NCBI Taxonomy" id="635003"/>
    <lineage>
        <taxon>Eukaryota</taxon>
        <taxon>Sar</taxon>
        <taxon>Stramenopiles</taxon>
        <taxon>Ochrophyta</taxon>
        <taxon>Bacillariophyta</taxon>
        <taxon>Bacillariophyceae</taxon>
        <taxon>Bacillariophycidae</taxon>
        <taxon>Bacillariales</taxon>
        <taxon>Bacillariaceae</taxon>
        <taxon>Fragilariopsis</taxon>
    </lineage>
</organism>
<feature type="transmembrane region" description="Helical" evidence="1">
    <location>
        <begin position="101"/>
        <end position="126"/>
    </location>
</feature>
<proteinExistence type="predicted"/>